<dbReference type="CDD" id="cd04433">
    <property type="entry name" value="AFD_class_I"/>
    <property type="match status" value="1"/>
</dbReference>
<dbReference type="EMBL" id="CAUOFW020001103">
    <property type="protein sequence ID" value="CAK9141168.1"/>
    <property type="molecule type" value="Genomic_DNA"/>
</dbReference>
<keyword evidence="6" id="KW-1185">Reference proteome</keyword>
<comment type="caution">
    <text evidence="5">The sequence shown here is derived from an EMBL/GenBank/DDBJ whole genome shotgun (WGS) entry which is preliminary data.</text>
</comment>
<dbReference type="GO" id="GO:0009698">
    <property type="term" value="P:phenylpropanoid metabolic process"/>
    <property type="evidence" value="ECO:0007669"/>
    <property type="project" value="UniProtKB-KW"/>
</dbReference>
<evidence type="ECO:0000256" key="1">
    <source>
        <dbReference type="ARBA" id="ARBA00004930"/>
    </source>
</evidence>
<dbReference type="SUPFAM" id="SSF56801">
    <property type="entry name" value="Acetyl-CoA synthetase-like"/>
    <property type="match status" value="1"/>
</dbReference>
<proteinExistence type="predicted"/>
<dbReference type="Gene3D" id="3.30.300.30">
    <property type="match status" value="1"/>
</dbReference>
<dbReference type="InterPro" id="IPR000873">
    <property type="entry name" value="AMP-dep_synth/lig_dom"/>
</dbReference>
<accession>A0ABC8R852</accession>
<organism evidence="5 6">
    <name type="scientific">Ilex paraguariensis</name>
    <name type="common">yerba mate</name>
    <dbReference type="NCBI Taxonomy" id="185542"/>
    <lineage>
        <taxon>Eukaryota</taxon>
        <taxon>Viridiplantae</taxon>
        <taxon>Streptophyta</taxon>
        <taxon>Embryophyta</taxon>
        <taxon>Tracheophyta</taxon>
        <taxon>Spermatophyta</taxon>
        <taxon>Magnoliopsida</taxon>
        <taxon>eudicotyledons</taxon>
        <taxon>Gunneridae</taxon>
        <taxon>Pentapetalae</taxon>
        <taxon>asterids</taxon>
        <taxon>campanulids</taxon>
        <taxon>Aquifoliales</taxon>
        <taxon>Aquifoliaceae</taxon>
        <taxon>Ilex</taxon>
    </lineage>
</organism>
<name>A0ABC8R852_9AQUA</name>
<dbReference type="InterPro" id="IPR045851">
    <property type="entry name" value="AMP-bd_C_sf"/>
</dbReference>
<dbReference type="AlphaFoldDB" id="A0ABC8R852"/>
<gene>
    <name evidence="5" type="ORF">ILEXP_LOCUS8698</name>
</gene>
<dbReference type="InterPro" id="IPR020845">
    <property type="entry name" value="AMP-binding_CS"/>
</dbReference>
<evidence type="ECO:0000259" key="3">
    <source>
        <dbReference type="Pfam" id="PF00501"/>
    </source>
</evidence>
<keyword evidence="2" id="KW-0587">Phenylpropanoid metabolism</keyword>
<feature type="domain" description="AMP-binding enzyme C-terminal" evidence="4">
    <location>
        <begin position="449"/>
        <end position="542"/>
    </location>
</feature>
<dbReference type="InterPro" id="IPR042099">
    <property type="entry name" value="ANL_N_sf"/>
</dbReference>
<evidence type="ECO:0000259" key="4">
    <source>
        <dbReference type="Pfam" id="PF13193"/>
    </source>
</evidence>
<dbReference type="Gene3D" id="3.40.50.12780">
    <property type="entry name" value="N-terminal domain of ligase-like"/>
    <property type="match status" value="1"/>
</dbReference>
<evidence type="ECO:0000313" key="6">
    <source>
        <dbReference type="Proteomes" id="UP001642360"/>
    </source>
</evidence>
<dbReference type="Proteomes" id="UP001642360">
    <property type="component" value="Unassembled WGS sequence"/>
</dbReference>
<dbReference type="Pfam" id="PF00501">
    <property type="entry name" value="AMP-binding"/>
    <property type="match status" value="1"/>
</dbReference>
<comment type="pathway">
    <text evidence="1">Phytoalexin biosynthesis; 3,4',5-trihydroxystilbene biosynthesis; 3,4',5-trihydroxystilbene from trans-4-coumarate: step 1/2.</text>
</comment>
<dbReference type="InterPro" id="IPR025110">
    <property type="entry name" value="AMP-bd_C"/>
</dbReference>
<dbReference type="PANTHER" id="PTHR43201">
    <property type="entry name" value="ACYL-COA SYNTHETASE"/>
    <property type="match status" value="1"/>
</dbReference>
<dbReference type="PROSITE" id="PS00455">
    <property type="entry name" value="AMP_BINDING"/>
    <property type="match status" value="1"/>
</dbReference>
<feature type="domain" description="AMP-dependent synthetase/ligase" evidence="3">
    <location>
        <begin position="20"/>
        <end position="398"/>
    </location>
</feature>
<evidence type="ECO:0000313" key="5">
    <source>
        <dbReference type="EMBL" id="CAK9141168.1"/>
    </source>
</evidence>
<evidence type="ECO:0008006" key="7">
    <source>
        <dbReference type="Google" id="ProtNLM"/>
    </source>
</evidence>
<evidence type="ECO:0000256" key="2">
    <source>
        <dbReference type="ARBA" id="ARBA00023051"/>
    </source>
</evidence>
<dbReference type="Pfam" id="PF13193">
    <property type="entry name" value="AMP-binding_C"/>
    <property type="match status" value="1"/>
</dbReference>
<sequence length="563" mass="61439">MGHYSVAHICQSLSRLATLRRNSPVTIFGNRRKTGEQFVEGVLGLARGLVDLGLKPGDVVAISALNSDLYMEWLLAVASVGGIAAPLNFRWSLEEATLAMELVRPILLVTDKSTSYWHSKFQTDSLLFLRWHVLMDGSTAFSSSSNILTTESLKKPSERSLSVNYIWGPEGATLICFTSGTTGRPKGVVISHSALIVQSLAKIAIVGYSEDDVYLHTAPLCHIGGISSAMAVLMVGGCHILMPKFEAKSALEAIEQHHVTSLITVPTIMADLISLIRTKETWNGLETVKKILNGGGGLSVELIKAATEVFPRAKLLSAYGMTEACSSLTFKTLYDPTSNNSGQSFQLNSDKRSSIVNQPACVCVGKPAPHIELKVVVEDSSHVGRILTRGPHVMLGYWGQISTRASNPSDAGWLDTGDIGQIDDNGNVLLFGRTKGRIKSGGENVYPEEVEAVLSQHPGVSGIVVVGLPDPRLTEMVVACIQLKDNWQWADLSSDHPAENKDLSLSSEILQNFCREKNLTGFKIPKSFILWRYPFPFTSTGKLRRDQIRREVTSHVQFLPSRL</sequence>
<dbReference type="PANTHER" id="PTHR43201:SF32">
    <property type="entry name" value="2-SUCCINYLBENZOATE--COA LIGASE, CHLOROPLASTIC_PEROXISOMAL"/>
    <property type="match status" value="1"/>
</dbReference>
<protein>
    <recommendedName>
        <fullName evidence="7">4-coumarate--CoA ligase</fullName>
    </recommendedName>
</protein>
<reference evidence="5 6" key="1">
    <citation type="submission" date="2024-02" db="EMBL/GenBank/DDBJ databases">
        <authorList>
            <person name="Vignale AGUSTIN F."/>
            <person name="Sosa J E."/>
            <person name="Modenutti C."/>
        </authorList>
    </citation>
    <scope>NUCLEOTIDE SEQUENCE [LARGE SCALE GENOMIC DNA]</scope>
</reference>